<feature type="region of interest" description="Disordered" evidence="20">
    <location>
        <begin position="355"/>
        <end position="374"/>
    </location>
</feature>
<comment type="subunit">
    <text evidence="3">Heterodimer of an alpha and a beta subunit.</text>
</comment>
<dbReference type="InterPro" id="IPR026873">
    <property type="entry name" value="Ptb1"/>
</dbReference>
<keyword evidence="8" id="KW-0677">Repeat</keyword>
<dbReference type="GO" id="GO:0005524">
    <property type="term" value="F:ATP binding"/>
    <property type="evidence" value="ECO:0007669"/>
    <property type="project" value="UniProtKB-UniRule"/>
</dbReference>
<feature type="compositionally biased region" description="Polar residues" evidence="20">
    <location>
        <begin position="234"/>
        <end position="244"/>
    </location>
</feature>
<feature type="domain" description="RWD" evidence="22">
    <location>
        <begin position="36"/>
        <end position="145"/>
    </location>
</feature>
<evidence type="ECO:0000256" key="8">
    <source>
        <dbReference type="ARBA" id="ARBA00022737"/>
    </source>
</evidence>
<dbReference type="InterPro" id="IPR017441">
    <property type="entry name" value="Protein_kinase_ATP_BS"/>
</dbReference>
<dbReference type="Pfam" id="PF00432">
    <property type="entry name" value="Prenyltrans"/>
    <property type="match status" value="1"/>
</dbReference>
<evidence type="ECO:0000256" key="5">
    <source>
        <dbReference type="ARBA" id="ARBA00022602"/>
    </source>
</evidence>
<dbReference type="CDD" id="cd02894">
    <property type="entry name" value="GGTase-II"/>
    <property type="match status" value="1"/>
</dbReference>
<dbReference type="InterPro" id="IPR050339">
    <property type="entry name" value="CC_SR_Kinase"/>
</dbReference>
<evidence type="ECO:0000256" key="19">
    <source>
        <dbReference type="SAM" id="Coils"/>
    </source>
</evidence>
<dbReference type="GO" id="GO:0072657">
    <property type="term" value="P:protein localization to membrane"/>
    <property type="evidence" value="ECO:0007669"/>
    <property type="project" value="UniProtKB-ARBA"/>
</dbReference>
<dbReference type="InterPro" id="IPR024435">
    <property type="entry name" value="HisRS-related_dom"/>
</dbReference>
<feature type="domain" description="Protein kinase" evidence="21">
    <location>
        <begin position="284"/>
        <end position="746"/>
    </location>
</feature>
<keyword evidence="6" id="KW-0808">Transferase</keyword>
<evidence type="ECO:0000313" key="24">
    <source>
        <dbReference type="Proteomes" id="UP000709295"/>
    </source>
</evidence>
<sequence>MGRKKGKKRDAHAATQDPPATYDAAILAEARELQAQELEVLQAIYDRDLVTQSSTPLYSYIFAIRLLCEATPDSATTAEVLLHFDFSRAYPLKQPPNITVEAKHGLSDTETQKLQRGMEKLALEKVGDAAVYDLVVFATDFIQDHLKDQSSFFDQMITRQQDRETKEKMAEDALLQQQEEQAKAKNEEILALIDAERKKRETIKKTRRRRRRHRSSIDGEYCGSDGESRDDLESLSSIYEQQTEASSKRDDDSSSNPSDSDSDTSDLDAAAAAERYHSRYHGDFKELGLLGRGGGGEVVKVQNRLDRQLYAVKKVKLDPDDKTMKKKILREVKTISRMQHRHIVRYFQAWIEGESGMSSEDEEEDSDLSDEELSDAVVSGKEDLYGDASLSSDGLGLMTSTDEDEDDWLGTMGSSTGLWSTSRHETRSLRSNSHSFHFSSHHMASESYPDDGFEWETLEEAPMEDVDDSSDDEDDGYHQKVLPHRSPMPEKKRKFEKLYIQMEYCEGNALREVIDKGALWKDPDKIWTMFRQILEALVYIHRQGIIHRDIKPPNVFLDSEGTVKLGDFGLAVRPPKVLEDDSSNDDSTPPGETATGAILSESTGSSAAELYGRLKLENLESTRVAGRSSVQNSNLMTTMPADVGDGSITAGVGTAFYRAPEQEREGQRYNQKADLFSLGILFFEMWSPPFTTLMERAQALTGLRERHELPEAFSASEDVKKIILWLCERDPSKRPNAKELLASPLLPAKMEVEGSYLREALDTLANPQGKFFGQLIDALVSQEPLNHVDYTYDHLESVKMRSYEVQLRTKTYVRNVLQKVFERHGAVEMSTPLLMPRLSEQTFNGITLNAPPNASMMLDGNGVSVSLPFDLTERLARFVARHNVSRLKCFQFDRVYRKSVGGGHPREFNESDFDIIWDDGGSFRFLELEGLEVVSGVIKALPSHLGAYYLRFNDARVTRGILDLCRVPSSARREVLRLLSNEVSFYVHAGLPSTQAPNLKPSRWKFVAKRLKHYGTPASAVEALKPFFLLPENCLTSLDMIELEVQKLFAKNRALTTRDLTTESDGDAGSSSSADRKQIQKRDVQLRRVVKDVNEGITSLRLLLQGMQFLQLSGPVCTRLDLGLSPRPERYSSGFIFQAILLEESTNGGNNGGKAASLLVAATDNQIIIAEGGRYDALVSRFQLTTAYAKASAVAAMGVRFAIDKIVSLLAESMGPALLEMKSPASEVLTGGRKVLICSAGKASDTMLFRMQIAMLMWGQGIGADYLHPEPLHLEDLEDYCAQQNVHWMVIVQKHMIREKQQVKIRAVKSHSEADVVTNVASLPECISELLANVGKSSHGDTTTGGGRGNNHFVDNMNSNNGGGGGNSLSSGSTLQPIFNVRVVDAKYQSRDKNYRNYQLDTQKVQRRVSKWISSSFSSRGEEAMKVLSVDLPFALVREMSSALMEEGRSGIDTVCANNPRYRKQLKYTMEEVLSLTPTSNSRGVGRERYVLLHSMVDDRTDDESKSQPPAFDLALHVKYLVGLKNKKEDFESCMTEHMRVSGLYWGVGAMALLNREEEMDPAESVDWVMQCEHPDGGFSGNVGHDRHLLYTVHALLIVAMLGALDRIKRDECAAYVASLQQPDGSFAGDEWKEIDTKFTYCALSALKILDRLELVDVESAMVYIDTCRNFDGGFGNIPGCESHGGHIFTAVGALSLGFALEQYVDDELLGWWLCERQCDSGGLNGRPEKQADVCYSWWNISSLIMIGKLDWISKEKLIQFILACQDPEDGGIADRPGNVADVFHTKTIPSIKVSDRFTRRLLSPQIL</sequence>
<accession>A0A8J5J9I6</accession>
<evidence type="ECO:0000256" key="20">
    <source>
        <dbReference type="SAM" id="MobiDB-lite"/>
    </source>
</evidence>
<evidence type="ECO:0000256" key="4">
    <source>
        <dbReference type="ARBA" id="ARBA00012656"/>
    </source>
</evidence>
<dbReference type="PROSITE" id="PS00107">
    <property type="entry name" value="PROTEIN_KINASE_ATP"/>
    <property type="match status" value="1"/>
</dbReference>
<dbReference type="SMART" id="SM00591">
    <property type="entry name" value="RWD"/>
    <property type="match status" value="1"/>
</dbReference>
<keyword evidence="7" id="KW-0479">Metal-binding</keyword>
<feature type="compositionally biased region" description="Acidic residues" evidence="20">
    <location>
        <begin position="462"/>
        <end position="475"/>
    </location>
</feature>
<dbReference type="FunFam" id="1.50.10.20:FF:000012">
    <property type="entry name" value="Geranylgeranyl transferase type-2 subunit beta"/>
    <property type="match status" value="1"/>
</dbReference>
<keyword evidence="5" id="KW-0637">Prenyltransferase</keyword>
<dbReference type="FunFam" id="3.40.50.800:FF:000025">
    <property type="entry name" value="PEK/GCN2 protein kinase, variant"/>
    <property type="match status" value="1"/>
</dbReference>
<keyword evidence="24" id="KW-1185">Reference proteome</keyword>
<feature type="compositionally biased region" description="Acidic residues" evidence="20">
    <location>
        <begin position="359"/>
        <end position="374"/>
    </location>
</feature>
<dbReference type="GO" id="GO:0046872">
    <property type="term" value="F:metal ion binding"/>
    <property type="evidence" value="ECO:0007669"/>
    <property type="project" value="UniProtKB-KW"/>
</dbReference>
<dbReference type="InterPro" id="IPR008271">
    <property type="entry name" value="Ser/Thr_kinase_AS"/>
</dbReference>
<proteinExistence type="inferred from homology"/>
<evidence type="ECO:0000259" key="21">
    <source>
        <dbReference type="PROSITE" id="PS50011"/>
    </source>
</evidence>
<dbReference type="SMART" id="SM00220">
    <property type="entry name" value="S_TKc"/>
    <property type="match status" value="1"/>
</dbReference>
<gene>
    <name evidence="23" type="ORF">JG688_00007575</name>
</gene>
<feature type="coiled-coil region" evidence="19">
    <location>
        <begin position="167"/>
        <end position="195"/>
    </location>
</feature>
<evidence type="ECO:0000256" key="11">
    <source>
        <dbReference type="ARBA" id="ARBA00022833"/>
    </source>
</evidence>
<feature type="region of interest" description="Disordered" evidence="20">
    <location>
        <begin position="1337"/>
        <end position="1371"/>
    </location>
</feature>
<evidence type="ECO:0000256" key="1">
    <source>
        <dbReference type="ARBA" id="ARBA00001947"/>
    </source>
</evidence>
<comment type="cofactor">
    <cofactor evidence="1">
        <name>Zn(2+)</name>
        <dbReference type="ChEBI" id="CHEBI:29105"/>
    </cofactor>
</comment>
<dbReference type="PANTHER" id="PTHR11042">
    <property type="entry name" value="EUKARYOTIC TRANSLATION INITIATION FACTOR 2-ALPHA KINASE EIF2-ALPHA KINASE -RELATED"/>
    <property type="match status" value="1"/>
</dbReference>
<feature type="region of interest" description="Disordered" evidence="20">
    <location>
        <begin position="1060"/>
        <end position="1079"/>
    </location>
</feature>
<keyword evidence="11" id="KW-0862">Zinc</keyword>
<evidence type="ECO:0000256" key="10">
    <source>
        <dbReference type="ARBA" id="ARBA00022777"/>
    </source>
</evidence>
<dbReference type="Pfam" id="PF00069">
    <property type="entry name" value="Pkinase"/>
    <property type="match status" value="3"/>
</dbReference>
<dbReference type="CDD" id="cd23823">
    <property type="entry name" value="RWD_GCN2"/>
    <property type="match status" value="1"/>
</dbReference>
<dbReference type="Proteomes" id="UP000709295">
    <property type="component" value="Unassembled WGS sequence"/>
</dbReference>
<evidence type="ECO:0000256" key="14">
    <source>
        <dbReference type="ARBA" id="ARBA00030816"/>
    </source>
</evidence>
<keyword evidence="10" id="KW-0418">Kinase</keyword>
<dbReference type="GO" id="GO:0004663">
    <property type="term" value="F:Rab geranylgeranyltransferase activity"/>
    <property type="evidence" value="ECO:0007669"/>
    <property type="project" value="UniProtKB-EC"/>
</dbReference>
<evidence type="ECO:0000256" key="13">
    <source>
        <dbReference type="ARBA" id="ARBA00023193"/>
    </source>
</evidence>
<comment type="similarity">
    <text evidence="2">Belongs to the protein prenyltransferase subunit beta family.</text>
</comment>
<dbReference type="GO" id="GO:0005634">
    <property type="term" value="C:nucleus"/>
    <property type="evidence" value="ECO:0007669"/>
    <property type="project" value="TreeGrafter"/>
</dbReference>
<evidence type="ECO:0000256" key="17">
    <source>
        <dbReference type="ARBA" id="ARBA00047658"/>
    </source>
</evidence>
<name>A0A8J5J9I6_9STRA</name>
<keyword evidence="12 18" id="KW-0067">ATP-binding</keyword>
<comment type="caution">
    <text evidence="23">The sequence shown here is derived from an EMBL/GenBank/DDBJ whole genome shotgun (WGS) entry which is preliminary data.</text>
</comment>
<feature type="compositionally biased region" description="Basic residues" evidence="20">
    <location>
        <begin position="202"/>
        <end position="214"/>
    </location>
</feature>
<evidence type="ECO:0000256" key="6">
    <source>
        <dbReference type="ARBA" id="ARBA00022679"/>
    </source>
</evidence>
<reference evidence="23" key="1">
    <citation type="submission" date="2021-01" db="EMBL/GenBank/DDBJ databases">
        <title>Phytophthora aleatoria, a newly-described species from Pinus radiata is distinct from Phytophthora cactorum isolates based on comparative genomics.</title>
        <authorList>
            <person name="Mcdougal R."/>
            <person name="Panda P."/>
            <person name="Williams N."/>
            <person name="Studholme D.J."/>
        </authorList>
    </citation>
    <scope>NUCLEOTIDE SEQUENCE</scope>
    <source>
        <strain evidence="23">NZFS 4037</strain>
    </source>
</reference>
<keyword evidence="19" id="KW-0175">Coiled coil</keyword>
<dbReference type="PROSITE" id="PS50011">
    <property type="entry name" value="PROTEIN_KINASE_DOM"/>
    <property type="match status" value="1"/>
</dbReference>
<dbReference type="Pfam" id="PF05773">
    <property type="entry name" value="RWD"/>
    <property type="match status" value="1"/>
</dbReference>
<protein>
    <recommendedName>
        <fullName evidence="4">protein geranylgeranyltransferase type II</fullName>
        <ecNumber evidence="4">2.5.1.60</ecNumber>
    </recommendedName>
    <alternativeName>
        <fullName evidence="14">Geranylgeranyl transferase type II subunit beta</fullName>
    </alternativeName>
    <alternativeName>
        <fullName evidence="15">Type II protein geranyl-geranyltransferase subunit beta</fullName>
    </alternativeName>
</protein>
<evidence type="ECO:0000256" key="16">
    <source>
        <dbReference type="ARBA" id="ARBA00037982"/>
    </source>
</evidence>
<comment type="catalytic activity">
    <reaction evidence="17">
        <text>geranylgeranyl diphosphate + L-cysteinyl-[protein] = S-geranylgeranyl-L-cysteinyl-[protein] + diphosphate</text>
        <dbReference type="Rhea" id="RHEA:21240"/>
        <dbReference type="Rhea" id="RHEA-COMP:10131"/>
        <dbReference type="Rhea" id="RHEA-COMP:11537"/>
        <dbReference type="ChEBI" id="CHEBI:29950"/>
        <dbReference type="ChEBI" id="CHEBI:33019"/>
        <dbReference type="ChEBI" id="CHEBI:57533"/>
        <dbReference type="ChEBI" id="CHEBI:86021"/>
        <dbReference type="EC" id="2.5.1.60"/>
    </reaction>
</comment>
<dbReference type="InterPro" id="IPR006575">
    <property type="entry name" value="RWD_dom"/>
</dbReference>
<evidence type="ECO:0000256" key="12">
    <source>
        <dbReference type="ARBA" id="ARBA00022840"/>
    </source>
</evidence>
<feature type="region of interest" description="Disordered" evidence="20">
    <location>
        <begin position="575"/>
        <end position="599"/>
    </location>
</feature>
<evidence type="ECO:0000256" key="3">
    <source>
        <dbReference type="ARBA" id="ARBA00011355"/>
    </source>
</evidence>
<dbReference type="PROSITE" id="PS00108">
    <property type="entry name" value="PROTEIN_KINASE_ST"/>
    <property type="match status" value="1"/>
</dbReference>
<dbReference type="GO" id="GO:0004694">
    <property type="term" value="F:eukaryotic translation initiation factor 2alpha kinase activity"/>
    <property type="evidence" value="ECO:0007669"/>
    <property type="project" value="TreeGrafter"/>
</dbReference>
<feature type="binding site" evidence="18">
    <location>
        <position position="314"/>
    </location>
    <ligand>
        <name>ATP</name>
        <dbReference type="ChEBI" id="CHEBI:30616"/>
    </ligand>
</feature>
<comment type="similarity">
    <text evidence="16">Belongs to the protein kinase superfamily. Ser/Thr protein kinase family. GCN2 subfamily.</text>
</comment>
<evidence type="ECO:0000259" key="22">
    <source>
        <dbReference type="PROSITE" id="PS50908"/>
    </source>
</evidence>
<feature type="region of interest" description="Disordered" evidence="20">
    <location>
        <begin position="202"/>
        <end position="267"/>
    </location>
</feature>
<dbReference type="FunFam" id="3.30.200.20:FF:000598">
    <property type="entry name" value="PEK/GCN2 protein kinase, variant"/>
    <property type="match status" value="1"/>
</dbReference>
<dbReference type="GO" id="GO:0005829">
    <property type="term" value="C:cytosol"/>
    <property type="evidence" value="ECO:0007669"/>
    <property type="project" value="TreeGrafter"/>
</dbReference>
<evidence type="ECO:0000256" key="18">
    <source>
        <dbReference type="PROSITE-ProRule" id="PRU10141"/>
    </source>
</evidence>
<keyword evidence="9 18" id="KW-0547">Nucleotide-binding</keyword>
<evidence type="ECO:0000256" key="2">
    <source>
        <dbReference type="ARBA" id="ARBA00010497"/>
    </source>
</evidence>
<dbReference type="EMBL" id="JAENGY010000368">
    <property type="protein sequence ID" value="KAG6964741.1"/>
    <property type="molecule type" value="Genomic_DNA"/>
</dbReference>
<feature type="region of interest" description="Disordered" evidence="20">
    <location>
        <begin position="462"/>
        <end position="485"/>
    </location>
</feature>
<dbReference type="PROSITE" id="PS50908">
    <property type="entry name" value="RWD"/>
    <property type="match status" value="1"/>
</dbReference>
<dbReference type="InterPro" id="IPR001330">
    <property type="entry name" value="Prenyltrans"/>
</dbReference>
<dbReference type="InterPro" id="IPR000719">
    <property type="entry name" value="Prot_kinase_dom"/>
</dbReference>
<organism evidence="23 24">
    <name type="scientific">Phytophthora aleatoria</name>
    <dbReference type="NCBI Taxonomy" id="2496075"/>
    <lineage>
        <taxon>Eukaryota</taxon>
        <taxon>Sar</taxon>
        <taxon>Stramenopiles</taxon>
        <taxon>Oomycota</taxon>
        <taxon>Peronosporomycetes</taxon>
        <taxon>Peronosporales</taxon>
        <taxon>Peronosporaceae</taxon>
        <taxon>Phytophthora</taxon>
    </lineage>
</organism>
<keyword evidence="13" id="KW-0652">Protein synthesis inhibitor</keyword>
<evidence type="ECO:0000256" key="15">
    <source>
        <dbReference type="ARBA" id="ARBA00032766"/>
    </source>
</evidence>
<dbReference type="EC" id="2.5.1.60" evidence="4"/>
<dbReference type="GO" id="GO:0017148">
    <property type="term" value="P:negative regulation of translation"/>
    <property type="evidence" value="ECO:0007669"/>
    <property type="project" value="UniProtKB-KW"/>
</dbReference>
<evidence type="ECO:0000313" key="23">
    <source>
        <dbReference type="EMBL" id="KAG6964741.1"/>
    </source>
</evidence>
<evidence type="ECO:0000256" key="9">
    <source>
        <dbReference type="ARBA" id="ARBA00022741"/>
    </source>
</evidence>
<dbReference type="Pfam" id="PF12745">
    <property type="entry name" value="HGTP_anticodon2"/>
    <property type="match status" value="1"/>
</dbReference>
<evidence type="ECO:0000256" key="7">
    <source>
        <dbReference type="ARBA" id="ARBA00022723"/>
    </source>
</evidence>
<dbReference type="PANTHER" id="PTHR11042:SF136">
    <property type="entry name" value="EIF-2-ALPHA KINASE GCN2"/>
    <property type="match status" value="1"/>
</dbReference>